<dbReference type="InterPro" id="IPR029063">
    <property type="entry name" value="SAM-dependent_MTases_sf"/>
</dbReference>
<evidence type="ECO:0000313" key="1">
    <source>
        <dbReference type="EMBL" id="KAF6033533.1"/>
    </source>
</evidence>
<dbReference type="Proteomes" id="UP000593567">
    <property type="component" value="Unassembled WGS sequence"/>
</dbReference>
<dbReference type="EMBL" id="VXIV02001306">
    <property type="protein sequence ID" value="KAF6033533.1"/>
    <property type="molecule type" value="Genomic_DNA"/>
</dbReference>
<name>A0A7J7K5P5_BUGNE</name>
<gene>
    <name evidence="1" type="ORF">EB796_008160</name>
</gene>
<protein>
    <recommendedName>
        <fullName evidence="3">Methyltransferase type 11 domain-containing protein</fullName>
    </recommendedName>
</protein>
<organism evidence="1 2">
    <name type="scientific">Bugula neritina</name>
    <name type="common">Brown bryozoan</name>
    <name type="synonym">Sertularia neritina</name>
    <dbReference type="NCBI Taxonomy" id="10212"/>
    <lineage>
        <taxon>Eukaryota</taxon>
        <taxon>Metazoa</taxon>
        <taxon>Spiralia</taxon>
        <taxon>Lophotrochozoa</taxon>
        <taxon>Bryozoa</taxon>
        <taxon>Gymnolaemata</taxon>
        <taxon>Cheilostomatida</taxon>
        <taxon>Flustrina</taxon>
        <taxon>Buguloidea</taxon>
        <taxon>Bugulidae</taxon>
        <taxon>Bugula</taxon>
    </lineage>
</organism>
<sequence length="123" mass="13933">MAATKTAAPWNEVAKPTVIDEKQDSAERLDFYNSNAAVYDSDMKVYGYGCWQWNWTHSREDTYDGVVTCGTFVAGHMKSEVLVEICNILKPGGYFVMVIFCDGHARHILGDGRRVQAEFQTHY</sequence>
<evidence type="ECO:0000313" key="2">
    <source>
        <dbReference type="Proteomes" id="UP000593567"/>
    </source>
</evidence>
<evidence type="ECO:0008006" key="3">
    <source>
        <dbReference type="Google" id="ProtNLM"/>
    </source>
</evidence>
<proteinExistence type="predicted"/>
<keyword evidence="2" id="KW-1185">Reference proteome</keyword>
<dbReference type="AlphaFoldDB" id="A0A7J7K5P5"/>
<comment type="caution">
    <text evidence="1">The sequence shown here is derived from an EMBL/GenBank/DDBJ whole genome shotgun (WGS) entry which is preliminary data.</text>
</comment>
<dbReference type="Gene3D" id="3.40.50.150">
    <property type="entry name" value="Vaccinia Virus protein VP39"/>
    <property type="match status" value="1"/>
</dbReference>
<dbReference type="OrthoDB" id="3647at2759"/>
<dbReference type="SUPFAM" id="SSF53335">
    <property type="entry name" value="S-adenosyl-L-methionine-dependent methyltransferases"/>
    <property type="match status" value="1"/>
</dbReference>
<accession>A0A7J7K5P5</accession>
<reference evidence="1" key="1">
    <citation type="submission" date="2020-06" db="EMBL/GenBank/DDBJ databases">
        <title>Draft genome of Bugula neritina, a colonial animal packing powerful symbionts and potential medicines.</title>
        <authorList>
            <person name="Rayko M."/>
        </authorList>
    </citation>
    <scope>NUCLEOTIDE SEQUENCE [LARGE SCALE GENOMIC DNA]</scope>
    <source>
        <strain evidence="1">Kwan_BN1</strain>
    </source>
</reference>